<evidence type="ECO:0000256" key="2">
    <source>
        <dbReference type="ARBA" id="ARBA00008031"/>
    </source>
</evidence>
<keyword evidence="3" id="KW-0479">Metal-binding</keyword>
<dbReference type="GO" id="GO:0016854">
    <property type="term" value="F:racemase and epimerase activity"/>
    <property type="evidence" value="ECO:0007669"/>
    <property type="project" value="UniProtKB-ARBA"/>
</dbReference>
<accession>A0A5C6C9V3</accession>
<dbReference type="SFLD" id="SFLDF00009">
    <property type="entry name" value="o-succinylbenzoate_synthase"/>
    <property type="match status" value="1"/>
</dbReference>
<dbReference type="Gene3D" id="3.30.390.10">
    <property type="entry name" value="Enolase-like, N-terminal domain"/>
    <property type="match status" value="1"/>
</dbReference>
<name>A0A5C6C9V3_9BACT</name>
<comment type="cofactor">
    <cofactor evidence="1">
        <name>a divalent metal cation</name>
        <dbReference type="ChEBI" id="CHEBI:60240"/>
    </cofactor>
</comment>
<dbReference type="GO" id="GO:0046872">
    <property type="term" value="F:metal ion binding"/>
    <property type="evidence" value="ECO:0007669"/>
    <property type="project" value="UniProtKB-KW"/>
</dbReference>
<dbReference type="InterPro" id="IPR010197">
    <property type="entry name" value="OSBS/NAAAR"/>
</dbReference>
<dbReference type="SFLD" id="SFLDS00001">
    <property type="entry name" value="Enolase"/>
    <property type="match status" value="1"/>
</dbReference>
<comment type="caution">
    <text evidence="8">The sequence shown here is derived from an EMBL/GenBank/DDBJ whole genome shotgun (WGS) entry which is preliminary data.</text>
</comment>
<evidence type="ECO:0000256" key="4">
    <source>
        <dbReference type="ARBA" id="ARBA00023235"/>
    </source>
</evidence>
<keyword evidence="9" id="KW-1185">Reference proteome</keyword>
<feature type="domain" description="Mandelate racemase/muconate lactonizing enzyme C-terminal" evidence="7">
    <location>
        <begin position="150"/>
        <end position="242"/>
    </location>
</feature>
<dbReference type="AlphaFoldDB" id="A0A5C6C9V3"/>
<reference evidence="8 9" key="1">
    <citation type="submission" date="2019-02" db="EMBL/GenBank/DDBJ databases">
        <title>Deep-cultivation of Planctomycetes and their phenomic and genomic characterization uncovers novel biology.</title>
        <authorList>
            <person name="Wiegand S."/>
            <person name="Jogler M."/>
            <person name="Boedeker C."/>
            <person name="Pinto D."/>
            <person name="Vollmers J."/>
            <person name="Rivas-Marin E."/>
            <person name="Kohn T."/>
            <person name="Peeters S.H."/>
            <person name="Heuer A."/>
            <person name="Rast P."/>
            <person name="Oberbeckmann S."/>
            <person name="Bunk B."/>
            <person name="Jeske O."/>
            <person name="Meyerdierks A."/>
            <person name="Storesund J.E."/>
            <person name="Kallscheuer N."/>
            <person name="Luecker S."/>
            <person name="Lage O.M."/>
            <person name="Pohl T."/>
            <person name="Merkel B.J."/>
            <person name="Hornburger P."/>
            <person name="Mueller R.-W."/>
            <person name="Bruemmer F."/>
            <person name="Labrenz M."/>
            <person name="Spormann A.M."/>
            <person name="Op Den Camp H."/>
            <person name="Overmann J."/>
            <person name="Amann R."/>
            <person name="Jetten M.S.M."/>
            <person name="Mascher T."/>
            <person name="Medema M.H."/>
            <person name="Devos D.P."/>
            <person name="Kaster A.-K."/>
            <person name="Ovreas L."/>
            <person name="Rohde M."/>
            <person name="Galperin M.Y."/>
            <person name="Jogler C."/>
        </authorList>
    </citation>
    <scope>NUCLEOTIDE SEQUENCE [LARGE SCALE GENOMIC DNA]</scope>
    <source>
        <strain evidence="8 9">Pla52o</strain>
    </source>
</reference>
<keyword evidence="4" id="KW-0413">Isomerase</keyword>
<evidence type="ECO:0000256" key="6">
    <source>
        <dbReference type="NCBIfam" id="TIGR01928"/>
    </source>
</evidence>
<evidence type="ECO:0000256" key="1">
    <source>
        <dbReference type="ARBA" id="ARBA00001968"/>
    </source>
</evidence>
<dbReference type="RefSeq" id="WP_146596684.1">
    <property type="nucleotide sequence ID" value="NZ_SJPT01000009.1"/>
</dbReference>
<dbReference type="SUPFAM" id="SSF51604">
    <property type="entry name" value="Enolase C-terminal domain-like"/>
    <property type="match status" value="1"/>
</dbReference>
<dbReference type="GO" id="GO:0009234">
    <property type="term" value="P:menaquinone biosynthetic process"/>
    <property type="evidence" value="ECO:0007669"/>
    <property type="project" value="UniProtKB-UniRule"/>
</dbReference>
<dbReference type="SUPFAM" id="SSF54826">
    <property type="entry name" value="Enolase N-terminal domain-like"/>
    <property type="match status" value="1"/>
</dbReference>
<dbReference type="EMBL" id="SJPT01000009">
    <property type="protein sequence ID" value="TWU20156.1"/>
    <property type="molecule type" value="Genomic_DNA"/>
</dbReference>
<dbReference type="InterPro" id="IPR029065">
    <property type="entry name" value="Enolase_C-like"/>
</dbReference>
<dbReference type="SFLD" id="SFLDG00180">
    <property type="entry name" value="muconate_cycloisomerase"/>
    <property type="match status" value="1"/>
</dbReference>
<dbReference type="Proteomes" id="UP000316304">
    <property type="component" value="Unassembled WGS sequence"/>
</dbReference>
<evidence type="ECO:0000313" key="8">
    <source>
        <dbReference type="EMBL" id="TWU20156.1"/>
    </source>
</evidence>
<dbReference type="InterPro" id="IPR036849">
    <property type="entry name" value="Enolase-like_C_sf"/>
</dbReference>
<dbReference type="GO" id="GO:0043748">
    <property type="term" value="F:O-succinylbenzoate synthase activity"/>
    <property type="evidence" value="ECO:0007669"/>
    <property type="project" value="UniProtKB-EC"/>
</dbReference>
<dbReference type="SMART" id="SM00922">
    <property type="entry name" value="MR_MLE"/>
    <property type="match status" value="1"/>
</dbReference>
<sequence length="375" mass="41458">MSKGFKFDRLVARRVQIPLKSPFRISVGEVTMKDFVVLEAQCGPWVGWGEAAVDGVPFYTTETSETALSIGRTVLAPLMRSRAWSDPEEWVEAMEGIRGHSFAKAAFESVLWDVLGQSRGSSVAHLLADDPSESQPWVQVGPSIGIKGTPESLVETIAQELAKGYRRIKIKVCPGQDVEYIEAARAAYPDVEMMVDANSAYQPHDIEHLASWDRFGLMMIEQPLDHDDLWFHRELCRRMKTPICLDESIQTPHLTRCALEMKAADIVNIKVGRVGGLVDSKRVHDLCRKAGTPVWIGSRLGSGIAEAGRLAAASLPGATYPSDVGAGLAYLTDDIVDDWFEVRDGCEVKVPDGPGLGIRVNRDKLEKYSVETYEW</sequence>
<dbReference type="Gene3D" id="3.20.20.120">
    <property type="entry name" value="Enolase-like C-terminal domain"/>
    <property type="match status" value="1"/>
</dbReference>
<dbReference type="InterPro" id="IPR013342">
    <property type="entry name" value="Mandelate_racemase_C"/>
</dbReference>
<proteinExistence type="inferred from homology"/>
<evidence type="ECO:0000256" key="3">
    <source>
        <dbReference type="ARBA" id="ARBA00022723"/>
    </source>
</evidence>
<dbReference type="Pfam" id="PF13378">
    <property type="entry name" value="MR_MLE_C"/>
    <property type="match status" value="1"/>
</dbReference>
<dbReference type="GO" id="GO:0006518">
    <property type="term" value="P:peptide metabolic process"/>
    <property type="evidence" value="ECO:0007669"/>
    <property type="project" value="UniProtKB-ARBA"/>
</dbReference>
<dbReference type="UniPathway" id="UPA00079"/>
<dbReference type="EC" id="4.2.1.113" evidence="5 6"/>
<dbReference type="OrthoDB" id="9785902at2"/>
<protein>
    <recommendedName>
        <fullName evidence="5 6">o-succinylbenzoate synthase</fullName>
        <ecNumber evidence="5 6">4.2.1.113</ecNumber>
    </recommendedName>
</protein>
<evidence type="ECO:0000313" key="9">
    <source>
        <dbReference type="Proteomes" id="UP000316304"/>
    </source>
</evidence>
<comment type="similarity">
    <text evidence="2">Belongs to the mandelate racemase/muconate lactonizing enzyme family.</text>
</comment>
<keyword evidence="8" id="KW-0456">Lyase</keyword>
<dbReference type="PANTHER" id="PTHR48073:SF2">
    <property type="entry name" value="O-SUCCINYLBENZOATE SYNTHASE"/>
    <property type="match status" value="1"/>
</dbReference>
<evidence type="ECO:0000259" key="7">
    <source>
        <dbReference type="SMART" id="SM00922"/>
    </source>
</evidence>
<dbReference type="PANTHER" id="PTHR48073">
    <property type="entry name" value="O-SUCCINYLBENZOATE SYNTHASE-RELATED"/>
    <property type="match status" value="1"/>
</dbReference>
<dbReference type="Pfam" id="PF02746">
    <property type="entry name" value="MR_MLE_N"/>
    <property type="match status" value="1"/>
</dbReference>
<dbReference type="UniPathway" id="UPA01057">
    <property type="reaction ID" value="UER00165"/>
</dbReference>
<dbReference type="InterPro" id="IPR029017">
    <property type="entry name" value="Enolase-like_N"/>
</dbReference>
<evidence type="ECO:0000256" key="5">
    <source>
        <dbReference type="ARBA" id="ARBA00029491"/>
    </source>
</evidence>
<dbReference type="InterPro" id="IPR013341">
    <property type="entry name" value="Mandelate_racemase_N_dom"/>
</dbReference>
<dbReference type="NCBIfam" id="TIGR01928">
    <property type="entry name" value="menC_lowGC_arch"/>
    <property type="match status" value="1"/>
</dbReference>
<organism evidence="8 9">
    <name type="scientific">Novipirellula galeiformis</name>
    <dbReference type="NCBI Taxonomy" id="2528004"/>
    <lineage>
        <taxon>Bacteria</taxon>
        <taxon>Pseudomonadati</taxon>
        <taxon>Planctomycetota</taxon>
        <taxon>Planctomycetia</taxon>
        <taxon>Pirellulales</taxon>
        <taxon>Pirellulaceae</taxon>
        <taxon>Novipirellula</taxon>
    </lineage>
</organism>
<gene>
    <name evidence="8" type="primary">menC</name>
    <name evidence="8" type="ORF">Pla52o_46700</name>
</gene>